<feature type="compositionally biased region" description="Polar residues" evidence="7">
    <location>
        <begin position="198"/>
        <end position="217"/>
    </location>
</feature>
<feature type="compositionally biased region" description="Basic and acidic residues" evidence="7">
    <location>
        <begin position="109"/>
        <end position="118"/>
    </location>
</feature>
<feature type="compositionally biased region" description="Basic and acidic residues" evidence="7">
    <location>
        <begin position="726"/>
        <end position="736"/>
    </location>
</feature>
<feature type="transmembrane region" description="Helical" evidence="8">
    <location>
        <begin position="579"/>
        <end position="596"/>
    </location>
</feature>
<feature type="region of interest" description="Disordered" evidence="7">
    <location>
        <begin position="72"/>
        <end position="251"/>
    </location>
</feature>
<comment type="caution">
    <text evidence="11">The sequence shown here is derived from an EMBL/GenBank/DDBJ whole genome shotgun (WGS) entry which is preliminary data.</text>
</comment>
<evidence type="ECO:0000259" key="10">
    <source>
        <dbReference type="Pfam" id="PF12949"/>
    </source>
</evidence>
<evidence type="ECO:0000256" key="8">
    <source>
        <dbReference type="SAM" id="Phobius"/>
    </source>
</evidence>
<dbReference type="Pfam" id="PF09402">
    <property type="entry name" value="MSC"/>
    <property type="match status" value="1"/>
</dbReference>
<evidence type="ECO:0000256" key="6">
    <source>
        <dbReference type="ARBA" id="ARBA00023242"/>
    </source>
</evidence>
<dbReference type="InterPro" id="IPR025856">
    <property type="entry name" value="HeH/LEM_domain"/>
</dbReference>
<dbReference type="GO" id="GO:0003682">
    <property type="term" value="F:chromatin binding"/>
    <property type="evidence" value="ECO:0007669"/>
    <property type="project" value="InterPro"/>
</dbReference>
<keyword evidence="2" id="KW-0597">Phosphoprotein</keyword>
<dbReference type="Pfam" id="PF12949">
    <property type="entry name" value="HeH"/>
    <property type="match status" value="1"/>
</dbReference>
<dbReference type="InterPro" id="IPR018996">
    <property type="entry name" value="Man1/Src1-like_C"/>
</dbReference>
<dbReference type="GO" id="GO:0034399">
    <property type="term" value="C:nuclear periphery"/>
    <property type="evidence" value="ECO:0007669"/>
    <property type="project" value="TreeGrafter"/>
</dbReference>
<dbReference type="PANTHER" id="PTHR47808">
    <property type="entry name" value="INNER NUCLEAR MEMBRANE PROTEIN HEH2-RELATED"/>
    <property type="match status" value="1"/>
</dbReference>
<dbReference type="GO" id="GO:0071763">
    <property type="term" value="P:nuclear membrane organization"/>
    <property type="evidence" value="ECO:0007669"/>
    <property type="project" value="TreeGrafter"/>
</dbReference>
<name>A0AAN6Y9B7_9PEZI</name>
<organism evidence="11 12">
    <name type="scientific">Rhypophila decipiens</name>
    <dbReference type="NCBI Taxonomy" id="261697"/>
    <lineage>
        <taxon>Eukaryota</taxon>
        <taxon>Fungi</taxon>
        <taxon>Dikarya</taxon>
        <taxon>Ascomycota</taxon>
        <taxon>Pezizomycotina</taxon>
        <taxon>Sordariomycetes</taxon>
        <taxon>Sordariomycetidae</taxon>
        <taxon>Sordariales</taxon>
        <taxon>Naviculisporaceae</taxon>
        <taxon>Rhypophila</taxon>
    </lineage>
</organism>
<feature type="transmembrane region" description="Helical" evidence="8">
    <location>
        <begin position="328"/>
        <end position="345"/>
    </location>
</feature>
<feature type="region of interest" description="Disordered" evidence="7">
    <location>
        <begin position="477"/>
        <end position="504"/>
    </location>
</feature>
<evidence type="ECO:0000256" key="4">
    <source>
        <dbReference type="ARBA" id="ARBA00022989"/>
    </source>
</evidence>
<evidence type="ECO:0000313" key="11">
    <source>
        <dbReference type="EMBL" id="KAK4212477.1"/>
    </source>
</evidence>
<dbReference type="GO" id="GO:0005637">
    <property type="term" value="C:nuclear inner membrane"/>
    <property type="evidence" value="ECO:0007669"/>
    <property type="project" value="UniProtKB-SubCell"/>
</dbReference>
<evidence type="ECO:0000256" key="1">
    <source>
        <dbReference type="ARBA" id="ARBA00004540"/>
    </source>
</evidence>
<feature type="compositionally biased region" description="Basic and acidic residues" evidence="7">
    <location>
        <begin position="759"/>
        <end position="768"/>
    </location>
</feature>
<dbReference type="AlphaFoldDB" id="A0AAN6Y9B7"/>
<dbReference type="EMBL" id="MU858126">
    <property type="protein sequence ID" value="KAK4212477.1"/>
    <property type="molecule type" value="Genomic_DNA"/>
</dbReference>
<dbReference type="CDD" id="cd12935">
    <property type="entry name" value="LEM_like"/>
    <property type="match status" value="1"/>
</dbReference>
<evidence type="ECO:0000259" key="9">
    <source>
        <dbReference type="Pfam" id="PF09402"/>
    </source>
</evidence>
<feature type="region of interest" description="Disordered" evidence="7">
    <location>
        <begin position="698"/>
        <end position="768"/>
    </location>
</feature>
<sequence length="768" mass="86479">MSDEEYEYLQPGFDPNKLTVPRLRSIFIKHDVQYPGVAKKADLVEIFHRDLAPQAKKILARAARVKRMSQGIVDASSHSTTSTDFDDLDLLPPPGPTPRARSPRKTTRIKRESEDPEHLAPSAATPRAPIRESPRKRSSRSVSTQPTFDPNKDTDTGPDVEVPKSTRRRHMTPSTPAVKPEATDEHDFFKRTPETEDVFSNDNPFQRGSSSPPVTKTPSDRRKTTGVMDSVRGKSTPATRRRTDIPTFDDDDQTLVSRSFEAPMSDFLPRKSKTPEPRTAVVEATLEPDEEFTPEEQLALVQEERANPELAVARRKTVEPRGRSNMRMSIWPLVAVLLAVYGWWYRQEKIAVGYCGLGREPRRLVPSNVQVPEWATNAVAKVGIQDYYDQDITVPDWAVPFIEPQCVPCPLHAYCYEDFSTRCEQDYILQPHPLALGGLIPLPPTCEPDGEKARRVKTIADKAVEELRERRAKFECGDRVEPEGAPPESPAFEEQELKETLSQKRNKRMAADEFDELWAAAIGEVKAREEVKVEVEEPETERTGSPTGFPTTRLSSTSLARLSYTCAARRQVKLGLARHRLSIGGVISLLFAILYARRAFYTRRALLAQIPGLVDEVLERLATQKEIAFENGGEEDAFLFLPNLRDDVLRSLHRLSDRERLWQRVRAVVEQNSNVRTGQREGHNGEVGRAWEWIGPSRPSAITDGTGSRSAARRKSARVSWGPGVKGEDNVDEDIKQLLASPTAEMAERRNAAGGTTHKKWEESRPYY</sequence>
<dbReference type="Gene3D" id="1.10.10.1180">
    <property type="entry name" value="MAN1, winged-helix domain"/>
    <property type="match status" value="1"/>
</dbReference>
<dbReference type="GO" id="GO:0005783">
    <property type="term" value="C:endoplasmic reticulum"/>
    <property type="evidence" value="ECO:0007669"/>
    <property type="project" value="TreeGrafter"/>
</dbReference>
<keyword evidence="5 8" id="KW-0472">Membrane</keyword>
<evidence type="ECO:0000256" key="2">
    <source>
        <dbReference type="ARBA" id="ARBA00022553"/>
    </source>
</evidence>
<dbReference type="InterPro" id="IPR041885">
    <property type="entry name" value="MAN1_winged_helix_dom"/>
</dbReference>
<keyword evidence="12" id="KW-1185">Reference proteome</keyword>
<proteinExistence type="predicted"/>
<reference evidence="11" key="1">
    <citation type="journal article" date="2023" name="Mol. Phylogenet. Evol.">
        <title>Genome-scale phylogeny and comparative genomics of the fungal order Sordariales.</title>
        <authorList>
            <person name="Hensen N."/>
            <person name="Bonometti L."/>
            <person name="Westerberg I."/>
            <person name="Brannstrom I.O."/>
            <person name="Guillou S."/>
            <person name="Cros-Aarteil S."/>
            <person name="Calhoun S."/>
            <person name="Haridas S."/>
            <person name="Kuo A."/>
            <person name="Mondo S."/>
            <person name="Pangilinan J."/>
            <person name="Riley R."/>
            <person name="LaButti K."/>
            <person name="Andreopoulos B."/>
            <person name="Lipzen A."/>
            <person name="Chen C."/>
            <person name="Yan M."/>
            <person name="Daum C."/>
            <person name="Ng V."/>
            <person name="Clum A."/>
            <person name="Steindorff A."/>
            <person name="Ohm R.A."/>
            <person name="Martin F."/>
            <person name="Silar P."/>
            <person name="Natvig D.O."/>
            <person name="Lalanne C."/>
            <person name="Gautier V."/>
            <person name="Ament-Velasquez S.L."/>
            <person name="Kruys A."/>
            <person name="Hutchinson M.I."/>
            <person name="Powell A.J."/>
            <person name="Barry K."/>
            <person name="Miller A.N."/>
            <person name="Grigoriev I.V."/>
            <person name="Debuchy R."/>
            <person name="Gladieux P."/>
            <person name="Hiltunen Thoren M."/>
            <person name="Johannesson H."/>
        </authorList>
    </citation>
    <scope>NUCLEOTIDE SEQUENCE</scope>
    <source>
        <strain evidence="11">PSN293</strain>
    </source>
</reference>
<feature type="compositionally biased region" description="Basic and acidic residues" evidence="7">
    <location>
        <begin position="181"/>
        <end position="194"/>
    </location>
</feature>
<gene>
    <name evidence="11" type="ORF">QBC37DRAFT_192352</name>
</gene>
<evidence type="ECO:0000256" key="7">
    <source>
        <dbReference type="SAM" id="MobiDB-lite"/>
    </source>
</evidence>
<feature type="region of interest" description="Disordered" evidence="7">
    <location>
        <begin position="531"/>
        <end position="552"/>
    </location>
</feature>
<reference evidence="11" key="2">
    <citation type="submission" date="2023-05" db="EMBL/GenBank/DDBJ databases">
        <authorList>
            <consortium name="Lawrence Berkeley National Laboratory"/>
            <person name="Steindorff A."/>
            <person name="Hensen N."/>
            <person name="Bonometti L."/>
            <person name="Westerberg I."/>
            <person name="Brannstrom I.O."/>
            <person name="Guillou S."/>
            <person name="Cros-Aarteil S."/>
            <person name="Calhoun S."/>
            <person name="Haridas S."/>
            <person name="Kuo A."/>
            <person name="Mondo S."/>
            <person name="Pangilinan J."/>
            <person name="Riley R."/>
            <person name="Labutti K."/>
            <person name="Andreopoulos B."/>
            <person name="Lipzen A."/>
            <person name="Chen C."/>
            <person name="Yanf M."/>
            <person name="Daum C."/>
            <person name="Ng V."/>
            <person name="Clum A."/>
            <person name="Ohm R."/>
            <person name="Martin F."/>
            <person name="Silar P."/>
            <person name="Natvig D."/>
            <person name="Lalanne C."/>
            <person name="Gautier V."/>
            <person name="Ament-Velasquez S.L."/>
            <person name="Kruys A."/>
            <person name="Hutchinson M.I."/>
            <person name="Powell A.J."/>
            <person name="Barry K."/>
            <person name="Miller A.N."/>
            <person name="Grigoriev I.V."/>
            <person name="Debuchy R."/>
            <person name="Gladieux P."/>
            <person name="Thoren M.H."/>
            <person name="Johannesson H."/>
        </authorList>
    </citation>
    <scope>NUCLEOTIDE SEQUENCE</scope>
    <source>
        <strain evidence="11">PSN293</strain>
    </source>
</reference>
<comment type="subcellular location">
    <subcellularLocation>
        <location evidence="1">Nucleus inner membrane</location>
    </subcellularLocation>
</comment>
<accession>A0AAN6Y9B7</accession>
<evidence type="ECO:0008006" key="13">
    <source>
        <dbReference type="Google" id="ProtNLM"/>
    </source>
</evidence>
<evidence type="ECO:0000256" key="3">
    <source>
        <dbReference type="ARBA" id="ARBA00022692"/>
    </source>
</evidence>
<feature type="domain" description="Man1/Src1-like C-terminal" evidence="9">
    <location>
        <begin position="334"/>
        <end position="696"/>
    </location>
</feature>
<dbReference type="PANTHER" id="PTHR47808:SF2">
    <property type="entry name" value="LEM DOMAIN-CONTAINING PROTEIN 2"/>
    <property type="match status" value="1"/>
</dbReference>
<dbReference type="InterPro" id="IPR044780">
    <property type="entry name" value="Heh2/Src1"/>
</dbReference>
<keyword evidence="3 8" id="KW-0812">Transmembrane</keyword>
<feature type="domain" description="HeH/LEM" evidence="10">
    <location>
        <begin position="15"/>
        <end position="47"/>
    </location>
</feature>
<protein>
    <recommendedName>
        <fullName evidence="13">Inner nuclear membrane protein SRC1</fullName>
    </recommendedName>
</protein>
<keyword evidence="4 8" id="KW-1133">Transmembrane helix</keyword>
<evidence type="ECO:0000256" key="5">
    <source>
        <dbReference type="ARBA" id="ARBA00023136"/>
    </source>
</evidence>
<dbReference type="Proteomes" id="UP001301769">
    <property type="component" value="Unassembled WGS sequence"/>
</dbReference>
<keyword evidence="6" id="KW-0539">Nucleus</keyword>
<evidence type="ECO:0000313" key="12">
    <source>
        <dbReference type="Proteomes" id="UP001301769"/>
    </source>
</evidence>